<evidence type="ECO:0000256" key="1">
    <source>
        <dbReference type="ARBA" id="ARBA00005641"/>
    </source>
</evidence>
<proteinExistence type="inferred from homology"/>
<dbReference type="GO" id="GO:0009986">
    <property type="term" value="C:cell surface"/>
    <property type="evidence" value="ECO:0007669"/>
    <property type="project" value="TreeGrafter"/>
</dbReference>
<dbReference type="Gene3D" id="2.60.40.10">
    <property type="entry name" value="Immunoglobulins"/>
    <property type="match status" value="1"/>
</dbReference>
<evidence type="ECO:0000256" key="2">
    <source>
        <dbReference type="ARBA" id="ARBA00022801"/>
    </source>
</evidence>
<evidence type="ECO:0000313" key="12">
    <source>
        <dbReference type="Proteomes" id="UP000199138"/>
    </source>
</evidence>
<dbReference type="InterPro" id="IPR050386">
    <property type="entry name" value="Glycosyl_hydrolase_5"/>
</dbReference>
<dbReference type="SMR" id="A0A1I7I0T6"/>
<dbReference type="InterPro" id="IPR013783">
    <property type="entry name" value="Ig-like_fold"/>
</dbReference>
<keyword evidence="2 7" id="KW-0378">Hydrolase</keyword>
<accession>A0A1I7I0T6</accession>
<dbReference type="AlphaFoldDB" id="A0A1I7I0T6"/>
<feature type="chain" id="PRO_5011797176" evidence="8">
    <location>
        <begin position="26"/>
        <end position="486"/>
    </location>
</feature>
<feature type="domain" description="BACON" evidence="10">
    <location>
        <begin position="35"/>
        <end position="118"/>
    </location>
</feature>
<dbReference type="PROSITE" id="PS51257">
    <property type="entry name" value="PROKAR_LIPOPROTEIN"/>
    <property type="match status" value="1"/>
</dbReference>
<keyword evidence="8" id="KW-0732">Signal</keyword>
<dbReference type="Gene3D" id="3.20.20.80">
    <property type="entry name" value="Glycosidases"/>
    <property type="match status" value="1"/>
</dbReference>
<dbReference type="Proteomes" id="UP000199138">
    <property type="component" value="Unassembled WGS sequence"/>
</dbReference>
<sequence>MKNIFKYSSLLMVALAMLMFTTACDDDDDTTNIVLSVTPDSFSYTATGGYKVLNIKTNATESWTITADADWISFTETSGTGYKSLNVQAATNTVTEERSGTITVSDEDESITITVTQEAGEEEEPIEEPVEENIPDDATLMSEMTAVELTETMGLGWNIGNSLDAVGGETAWGNPYITEELILAIKEAGFNTVRIPVAWSQFSDSENFTISETWMARVQQVVDYVVDNDMYAIVNIHWDNGWMQPTYADQEYVNNRLNIMWQQIAINFRDYDYHLLFAGTNEVMVEGDYSEPTEEYYTVQNSFNETFINTVRATGGRNAYRYLVIQGFNTNIDYTVDYATLPEDTVENRMLMEVHYYDPYEFTLNTGNDDAWQWGNDAADASATAGWGNEDYLDAQFQKMKTNFVDNGIGVILGEFGVVNRANVDGFDAYWEYYLGYLVDSAFEHDMVPVYWDNGPTGNHDMGLFNRTTAEEVYPDVIDAMTDMIP</sequence>
<dbReference type="RefSeq" id="WP_093025835.1">
    <property type="nucleotide sequence ID" value="NZ_FPBK01000012.1"/>
</dbReference>
<evidence type="ECO:0000313" key="11">
    <source>
        <dbReference type="EMBL" id="SFU66525.1"/>
    </source>
</evidence>
<dbReference type="GO" id="GO:0005576">
    <property type="term" value="C:extracellular region"/>
    <property type="evidence" value="ECO:0007669"/>
    <property type="project" value="TreeGrafter"/>
</dbReference>
<evidence type="ECO:0000256" key="6">
    <source>
        <dbReference type="ARBA" id="ARBA00023326"/>
    </source>
</evidence>
<dbReference type="PANTHER" id="PTHR31297:SF41">
    <property type="entry name" value="ENDOGLUCANASE, PUTATIVE (AFU_ORTHOLOGUE AFUA_5G01830)-RELATED"/>
    <property type="match status" value="1"/>
</dbReference>
<gene>
    <name evidence="11" type="ORF">SAMN05216480_11240</name>
</gene>
<evidence type="ECO:0000256" key="4">
    <source>
        <dbReference type="ARBA" id="ARBA00023277"/>
    </source>
</evidence>
<dbReference type="InterPro" id="IPR001547">
    <property type="entry name" value="Glyco_hydro_5"/>
</dbReference>
<keyword evidence="5 7" id="KW-0326">Glycosidase</keyword>
<evidence type="ECO:0000259" key="10">
    <source>
        <dbReference type="Pfam" id="PF19190"/>
    </source>
</evidence>
<name>A0A1I7I0T6_9FLAO</name>
<keyword evidence="4" id="KW-0119">Carbohydrate metabolism</keyword>
<evidence type="ECO:0000256" key="8">
    <source>
        <dbReference type="SAM" id="SignalP"/>
    </source>
</evidence>
<evidence type="ECO:0000256" key="5">
    <source>
        <dbReference type="ARBA" id="ARBA00023295"/>
    </source>
</evidence>
<dbReference type="GO" id="GO:0008422">
    <property type="term" value="F:beta-glucosidase activity"/>
    <property type="evidence" value="ECO:0007669"/>
    <property type="project" value="TreeGrafter"/>
</dbReference>
<dbReference type="STRING" id="1224947.SAMN05216480_11240"/>
<keyword evidence="3" id="KW-0136">Cellulose degradation</keyword>
<dbReference type="Pfam" id="PF00150">
    <property type="entry name" value="Cellulase"/>
    <property type="match status" value="1"/>
</dbReference>
<dbReference type="Pfam" id="PF19190">
    <property type="entry name" value="BACON_2"/>
    <property type="match status" value="1"/>
</dbReference>
<evidence type="ECO:0000256" key="7">
    <source>
        <dbReference type="RuleBase" id="RU361153"/>
    </source>
</evidence>
<dbReference type="OrthoDB" id="9800955at2"/>
<comment type="similarity">
    <text evidence="1 7">Belongs to the glycosyl hydrolase 5 (cellulase A) family.</text>
</comment>
<dbReference type="EMBL" id="FPBK01000012">
    <property type="protein sequence ID" value="SFU66525.1"/>
    <property type="molecule type" value="Genomic_DNA"/>
</dbReference>
<dbReference type="InterPro" id="IPR017853">
    <property type="entry name" value="GH"/>
</dbReference>
<dbReference type="PANTHER" id="PTHR31297">
    <property type="entry name" value="GLUCAN ENDO-1,6-BETA-GLUCOSIDASE B"/>
    <property type="match status" value="1"/>
</dbReference>
<feature type="domain" description="Glycoside hydrolase family 5" evidence="9">
    <location>
        <begin position="166"/>
        <end position="456"/>
    </location>
</feature>
<dbReference type="GO" id="GO:0030245">
    <property type="term" value="P:cellulose catabolic process"/>
    <property type="evidence" value="ECO:0007669"/>
    <property type="project" value="UniProtKB-KW"/>
</dbReference>
<protein>
    <submittedName>
        <fullName evidence="11">Endoglucanase</fullName>
    </submittedName>
</protein>
<keyword evidence="6" id="KW-0624">Polysaccharide degradation</keyword>
<feature type="signal peptide" evidence="8">
    <location>
        <begin position="1"/>
        <end position="25"/>
    </location>
</feature>
<evidence type="ECO:0000259" key="9">
    <source>
        <dbReference type="Pfam" id="PF00150"/>
    </source>
</evidence>
<dbReference type="InterPro" id="IPR024361">
    <property type="entry name" value="BACON"/>
</dbReference>
<evidence type="ECO:0000256" key="3">
    <source>
        <dbReference type="ARBA" id="ARBA00023001"/>
    </source>
</evidence>
<organism evidence="11 12">
    <name type="scientific">Pustulibacterium marinum</name>
    <dbReference type="NCBI Taxonomy" id="1224947"/>
    <lineage>
        <taxon>Bacteria</taxon>
        <taxon>Pseudomonadati</taxon>
        <taxon>Bacteroidota</taxon>
        <taxon>Flavobacteriia</taxon>
        <taxon>Flavobacteriales</taxon>
        <taxon>Flavobacteriaceae</taxon>
        <taxon>Pustulibacterium</taxon>
    </lineage>
</organism>
<reference evidence="11 12" key="1">
    <citation type="submission" date="2016-10" db="EMBL/GenBank/DDBJ databases">
        <authorList>
            <person name="de Groot N.N."/>
        </authorList>
    </citation>
    <scope>NUCLEOTIDE SEQUENCE [LARGE SCALE GENOMIC DNA]</scope>
    <source>
        <strain evidence="11 12">CGMCC 1.12333</strain>
    </source>
</reference>
<keyword evidence="12" id="KW-1185">Reference proteome</keyword>
<dbReference type="CDD" id="cd14948">
    <property type="entry name" value="BACON"/>
    <property type="match status" value="1"/>
</dbReference>
<dbReference type="SUPFAM" id="SSF51445">
    <property type="entry name" value="(Trans)glycosidases"/>
    <property type="match status" value="1"/>
</dbReference>